<proteinExistence type="predicted"/>
<evidence type="ECO:0000256" key="1">
    <source>
        <dbReference type="SAM" id="MobiDB-lite"/>
    </source>
</evidence>
<dbReference type="AlphaFoldDB" id="A0A6G0VNL5"/>
<sequence length="190" mass="22739">MVLPLLPGDKINQSLRIVRRYARRNKVNMNLLLEYYERFWIAKIGCDVLSVHNQLRRTNNHLESFHNKLRYSFGVAHPNLWIFLNKLRNLMQSTQITINQLSNGLNPTRNTRGKFIADSERIKYATQQIQLRLINIDEFLKRCSYSVASYEERLRHFSLQILYEYDNDNEEQIQEQEGNPPYAGDRQYRM</sequence>
<evidence type="ECO:0000313" key="3">
    <source>
        <dbReference type="Proteomes" id="UP000478052"/>
    </source>
</evidence>
<protein>
    <submittedName>
        <fullName evidence="2">RING-type domain-containing protein</fullName>
    </submittedName>
</protein>
<organism evidence="2 3">
    <name type="scientific">Aphis craccivora</name>
    <name type="common">Cowpea aphid</name>
    <dbReference type="NCBI Taxonomy" id="307492"/>
    <lineage>
        <taxon>Eukaryota</taxon>
        <taxon>Metazoa</taxon>
        <taxon>Ecdysozoa</taxon>
        <taxon>Arthropoda</taxon>
        <taxon>Hexapoda</taxon>
        <taxon>Insecta</taxon>
        <taxon>Pterygota</taxon>
        <taxon>Neoptera</taxon>
        <taxon>Paraneoptera</taxon>
        <taxon>Hemiptera</taxon>
        <taxon>Sternorrhyncha</taxon>
        <taxon>Aphidomorpha</taxon>
        <taxon>Aphidoidea</taxon>
        <taxon>Aphididae</taxon>
        <taxon>Aphidini</taxon>
        <taxon>Aphis</taxon>
        <taxon>Aphis</taxon>
    </lineage>
</organism>
<dbReference type="OrthoDB" id="90756at2759"/>
<evidence type="ECO:0000313" key="2">
    <source>
        <dbReference type="EMBL" id="KAF0703330.1"/>
    </source>
</evidence>
<gene>
    <name evidence="2" type="ORF">FWK35_00034551</name>
</gene>
<accession>A0A6G0VNL5</accession>
<dbReference type="Proteomes" id="UP000478052">
    <property type="component" value="Unassembled WGS sequence"/>
</dbReference>
<name>A0A6G0VNL5_APHCR</name>
<reference evidence="2 3" key="1">
    <citation type="submission" date="2019-08" db="EMBL/GenBank/DDBJ databases">
        <title>Whole genome of Aphis craccivora.</title>
        <authorList>
            <person name="Voronova N.V."/>
            <person name="Shulinski R.S."/>
            <person name="Bandarenka Y.V."/>
            <person name="Zhorov D.G."/>
            <person name="Warner D."/>
        </authorList>
    </citation>
    <scope>NUCLEOTIDE SEQUENCE [LARGE SCALE GENOMIC DNA]</scope>
    <source>
        <strain evidence="2">180601</strain>
        <tissue evidence="2">Whole Body</tissue>
    </source>
</reference>
<feature type="region of interest" description="Disordered" evidence="1">
    <location>
        <begin position="171"/>
        <end position="190"/>
    </location>
</feature>
<dbReference type="EMBL" id="VUJU01013940">
    <property type="protein sequence ID" value="KAF0703330.1"/>
    <property type="molecule type" value="Genomic_DNA"/>
</dbReference>
<keyword evidence="3" id="KW-1185">Reference proteome</keyword>
<comment type="caution">
    <text evidence="2">The sequence shown here is derived from an EMBL/GenBank/DDBJ whole genome shotgun (WGS) entry which is preliminary data.</text>
</comment>